<proteinExistence type="predicted"/>
<comment type="caution">
    <text evidence="1">The sequence shown here is derived from an EMBL/GenBank/DDBJ whole genome shotgun (WGS) entry which is preliminary data.</text>
</comment>
<dbReference type="STRING" id="1802782.A2544_00265"/>
<sequence>MSHFSRLPEFGKEFGKLSKKYSSLSRDLSNLEDVLKTFPTGSGKNFTIIHSSTKTKVVKTRLACKSLRDRSMRIIYAYHDVTATFVYIEIYFKGDKENEERERIKEYLKRYRD</sequence>
<evidence type="ECO:0000313" key="1">
    <source>
        <dbReference type="EMBL" id="OHB16842.1"/>
    </source>
</evidence>
<dbReference type="EMBL" id="MHWZ01000035">
    <property type="protein sequence ID" value="OHB16842.1"/>
    <property type="molecule type" value="Genomic_DNA"/>
</dbReference>
<reference evidence="1 2" key="1">
    <citation type="journal article" date="2016" name="Nat. Commun.">
        <title>Thousands of microbial genomes shed light on interconnected biogeochemical processes in an aquifer system.</title>
        <authorList>
            <person name="Anantharaman K."/>
            <person name="Brown C.T."/>
            <person name="Hug L.A."/>
            <person name="Sharon I."/>
            <person name="Castelle C.J."/>
            <person name="Probst A.J."/>
            <person name="Thomas B.C."/>
            <person name="Singh A."/>
            <person name="Wilkins M.J."/>
            <person name="Karaoz U."/>
            <person name="Brodie E.L."/>
            <person name="Williams K.H."/>
            <person name="Hubbard S.S."/>
            <person name="Banfield J.F."/>
        </authorList>
    </citation>
    <scope>NUCLEOTIDE SEQUENCE [LARGE SCALE GENOMIC DNA]</scope>
</reference>
<protein>
    <recommendedName>
        <fullName evidence="3">Addiction module toxin RelE</fullName>
    </recommendedName>
</protein>
<dbReference type="AlphaFoldDB" id="A0A1G2V5D7"/>
<dbReference type="Proteomes" id="UP000176868">
    <property type="component" value="Unassembled WGS sequence"/>
</dbReference>
<gene>
    <name evidence="1" type="ORF">A2544_00265</name>
</gene>
<organism evidence="1 2">
    <name type="scientific">Candidatus Zambryskibacteria bacterium RIFOXYD2_FULL_43_10</name>
    <dbReference type="NCBI Taxonomy" id="1802782"/>
    <lineage>
        <taxon>Bacteria</taxon>
        <taxon>Candidatus Zambryskiibacteriota</taxon>
    </lineage>
</organism>
<accession>A0A1G2V5D7</accession>
<name>A0A1G2V5D7_9BACT</name>
<evidence type="ECO:0008006" key="3">
    <source>
        <dbReference type="Google" id="ProtNLM"/>
    </source>
</evidence>
<evidence type="ECO:0000313" key="2">
    <source>
        <dbReference type="Proteomes" id="UP000176868"/>
    </source>
</evidence>